<evidence type="ECO:0000256" key="3">
    <source>
        <dbReference type="ARBA" id="ARBA00022795"/>
    </source>
</evidence>
<comment type="subcellular location">
    <subcellularLocation>
        <location evidence="1">Cytoplasm</location>
        <location evidence="1">Cytosol</location>
    </subcellularLocation>
</comment>
<keyword evidence="8" id="KW-0966">Cell projection</keyword>
<dbReference type="OrthoDB" id="2353131at2"/>
<dbReference type="Proteomes" id="UP000262939">
    <property type="component" value="Unassembled WGS sequence"/>
</dbReference>
<evidence type="ECO:0000313" key="9">
    <source>
        <dbReference type="Proteomes" id="UP000262939"/>
    </source>
</evidence>
<dbReference type="AlphaFoldDB" id="A0A372LD58"/>
<evidence type="ECO:0000256" key="5">
    <source>
        <dbReference type="ARBA" id="ARBA00093765"/>
    </source>
</evidence>
<keyword evidence="9" id="KW-1185">Reference proteome</keyword>
<dbReference type="EMBL" id="QVTD01000005">
    <property type="protein sequence ID" value="RFU63939.1"/>
    <property type="molecule type" value="Genomic_DNA"/>
</dbReference>
<sequence length="115" mass="13488">MSPLRRFYETTLELIDLLEGNEQRERDEKIVLIEELLSLRDQLIKSIHPPYTEEEKELGLQLIALNNKLNILLTGEKAAIQKDIKQLSVKKESTSKYINPYQSFSTDGMFYDKRK</sequence>
<dbReference type="Pfam" id="PF05400">
    <property type="entry name" value="FliT"/>
    <property type="match status" value="1"/>
</dbReference>
<evidence type="ECO:0000313" key="8">
    <source>
        <dbReference type="EMBL" id="RFU63939.1"/>
    </source>
</evidence>
<name>A0A372LD58_9BACI</name>
<evidence type="ECO:0000256" key="4">
    <source>
        <dbReference type="ARBA" id="ARBA00023186"/>
    </source>
</evidence>
<gene>
    <name evidence="8" type="ORF">D0466_10850</name>
</gene>
<comment type="similarity">
    <text evidence="6">Belongs to the bacillales FliT family.</text>
</comment>
<keyword evidence="8" id="KW-0969">Cilium</keyword>
<evidence type="ECO:0000256" key="7">
    <source>
        <dbReference type="ARBA" id="ARBA00093797"/>
    </source>
</evidence>
<comment type="function">
    <text evidence="5">May act as an export chaperone for the filament capping protein FliD.</text>
</comment>
<dbReference type="InterPro" id="IPR008622">
    <property type="entry name" value="FliT"/>
</dbReference>
<organism evidence="8 9">
    <name type="scientific">Peribacillus glennii</name>
    <dbReference type="NCBI Taxonomy" id="2303991"/>
    <lineage>
        <taxon>Bacteria</taxon>
        <taxon>Bacillati</taxon>
        <taxon>Bacillota</taxon>
        <taxon>Bacilli</taxon>
        <taxon>Bacillales</taxon>
        <taxon>Bacillaceae</taxon>
        <taxon>Peribacillus</taxon>
    </lineage>
</organism>
<reference evidence="8 9" key="1">
    <citation type="submission" date="2018-08" db="EMBL/GenBank/DDBJ databases">
        <title>Bacillus chawlae sp. nov., Bacillus glennii sp. nov., and Bacillus saganii sp. nov. Isolated from the Vehicle Assembly Building at Kennedy Space Center where the Viking Spacecraft were Assembled.</title>
        <authorList>
            <person name="Seuylemezian A."/>
            <person name="Vaishampayan P."/>
        </authorList>
    </citation>
    <scope>NUCLEOTIDE SEQUENCE [LARGE SCALE GENOMIC DNA]</scope>
    <source>
        <strain evidence="8 9">V44-8</strain>
    </source>
</reference>
<keyword evidence="3" id="KW-1005">Bacterial flagellum biogenesis</keyword>
<keyword evidence="2" id="KW-0963">Cytoplasm</keyword>
<accession>A0A372LD58</accession>
<evidence type="ECO:0000256" key="2">
    <source>
        <dbReference type="ARBA" id="ARBA00022490"/>
    </source>
</evidence>
<comment type="caution">
    <text evidence="8">The sequence shown here is derived from an EMBL/GenBank/DDBJ whole genome shotgun (WGS) entry which is preliminary data.</text>
</comment>
<evidence type="ECO:0000256" key="1">
    <source>
        <dbReference type="ARBA" id="ARBA00004514"/>
    </source>
</evidence>
<proteinExistence type="inferred from homology"/>
<keyword evidence="4" id="KW-0143">Chaperone</keyword>
<protein>
    <recommendedName>
        <fullName evidence="7">Flagellar protein FliT</fullName>
    </recommendedName>
</protein>
<dbReference type="RefSeq" id="WP_117322575.1">
    <property type="nucleotide sequence ID" value="NZ_QVTD01000005.1"/>
</dbReference>
<keyword evidence="8" id="KW-0282">Flagellum</keyword>
<evidence type="ECO:0000256" key="6">
    <source>
        <dbReference type="ARBA" id="ARBA00093785"/>
    </source>
</evidence>